<dbReference type="EMBL" id="JABEXW010000544">
    <property type="protein sequence ID" value="KAF4962391.1"/>
    <property type="molecule type" value="Genomic_DNA"/>
</dbReference>
<dbReference type="Proteomes" id="UP000622797">
    <property type="component" value="Unassembled WGS sequence"/>
</dbReference>
<name>A0A8H4TQR7_9HYPO</name>
<accession>A0A8H4TQR7</accession>
<dbReference type="OrthoDB" id="5119043at2759"/>
<evidence type="ECO:0000313" key="2">
    <source>
        <dbReference type="Proteomes" id="UP000622797"/>
    </source>
</evidence>
<reference evidence="1" key="1">
    <citation type="journal article" date="2020" name="BMC Genomics">
        <title>Correction to: Identification and distribution of gene clusters required for synthesis of sphingolipid metabolism inhibitors in diverse species of the filamentous fungus Fusarium.</title>
        <authorList>
            <person name="Kim H.S."/>
            <person name="Lohmar J.M."/>
            <person name="Busman M."/>
            <person name="Brown D.W."/>
            <person name="Naumann T.A."/>
            <person name="Divon H.H."/>
            <person name="Lysoe E."/>
            <person name="Uhlig S."/>
            <person name="Proctor R.H."/>
        </authorList>
    </citation>
    <scope>NUCLEOTIDE SEQUENCE</scope>
    <source>
        <strain evidence="1">NRRL 20472</strain>
    </source>
</reference>
<sequence length="176" mass="20721">MRNNCVSVSLARLQNSITVDELWKATYGQPLPDTPLNLEEIRELLRRTQWEYRWKTFVPSAREKQSAFQKLMKSFSPDYPTAFVLLYTRTAGSGHAINGIYDFAEWKLPVNWTFWDYQMTSEGEDRRSEVERATKIITLELELPTNSQTGDQLWKQLKEREGKLIAKKLYYPEFSL</sequence>
<reference evidence="1" key="2">
    <citation type="submission" date="2020-05" db="EMBL/GenBank/DDBJ databases">
        <authorList>
            <person name="Kim H.-S."/>
            <person name="Proctor R.H."/>
            <person name="Brown D.W."/>
        </authorList>
    </citation>
    <scope>NUCLEOTIDE SEQUENCE</scope>
    <source>
        <strain evidence="1">NRRL 20472</strain>
    </source>
</reference>
<evidence type="ECO:0000313" key="1">
    <source>
        <dbReference type="EMBL" id="KAF4962391.1"/>
    </source>
</evidence>
<protein>
    <submittedName>
        <fullName evidence="1">Uncharacterized protein</fullName>
    </submittedName>
</protein>
<comment type="caution">
    <text evidence="1">The sequence shown here is derived from an EMBL/GenBank/DDBJ whole genome shotgun (WGS) entry which is preliminary data.</text>
</comment>
<proteinExistence type="predicted"/>
<organism evidence="1 2">
    <name type="scientific">Fusarium sarcochroum</name>
    <dbReference type="NCBI Taxonomy" id="1208366"/>
    <lineage>
        <taxon>Eukaryota</taxon>
        <taxon>Fungi</taxon>
        <taxon>Dikarya</taxon>
        <taxon>Ascomycota</taxon>
        <taxon>Pezizomycotina</taxon>
        <taxon>Sordariomycetes</taxon>
        <taxon>Hypocreomycetidae</taxon>
        <taxon>Hypocreales</taxon>
        <taxon>Nectriaceae</taxon>
        <taxon>Fusarium</taxon>
        <taxon>Fusarium lateritium species complex</taxon>
    </lineage>
</organism>
<keyword evidence="2" id="KW-1185">Reference proteome</keyword>
<dbReference type="AlphaFoldDB" id="A0A8H4TQR7"/>
<gene>
    <name evidence="1" type="ORF">FSARC_9500</name>
</gene>